<protein>
    <recommendedName>
        <fullName evidence="16">E3 ubiquitin-protein ligase</fullName>
        <ecNumber evidence="16">2.3.2.27</ecNumber>
    </recommendedName>
</protein>
<dbReference type="GO" id="GO:0006511">
    <property type="term" value="P:ubiquitin-dependent protein catabolic process"/>
    <property type="evidence" value="ECO:0007669"/>
    <property type="project" value="UniProtKB-UniRule"/>
</dbReference>
<dbReference type="InterPro" id="IPR001841">
    <property type="entry name" value="Znf_RING"/>
</dbReference>
<dbReference type="Gene3D" id="2.10.220.10">
    <property type="entry name" value="Hormone Receptor, Insulin-like Growth Factor Receptor 1, Chain A, domain 2"/>
    <property type="match status" value="2"/>
</dbReference>
<dbReference type="InterPro" id="IPR044110">
    <property type="entry name" value="RING-HC_RNF146"/>
</dbReference>
<comment type="catalytic activity">
    <reaction evidence="1 16">
        <text>S-ubiquitinyl-[E2 ubiquitin-conjugating enzyme]-L-cysteine + [acceptor protein]-L-lysine = [E2 ubiquitin-conjugating enzyme]-L-cysteine + N(6)-ubiquitinyl-[acceptor protein]-L-lysine.</text>
        <dbReference type="EC" id="2.3.2.27"/>
    </reaction>
</comment>
<evidence type="ECO:0000256" key="4">
    <source>
        <dbReference type="ARBA" id="ARBA00004906"/>
    </source>
</evidence>
<dbReference type="FunFam" id="3.30.720.50:FF:000003">
    <property type="entry name" value="E3 ubiquitin-protein ligase RNF146"/>
    <property type="match status" value="1"/>
</dbReference>
<evidence type="ECO:0000259" key="18">
    <source>
        <dbReference type="PROSITE" id="PS50089"/>
    </source>
</evidence>
<comment type="PTM">
    <text evidence="16">Ubiquitinated; autoubiquitinated.</text>
</comment>
<dbReference type="InterPro" id="IPR006212">
    <property type="entry name" value="Furin_repeat"/>
</dbReference>
<dbReference type="GO" id="GO:0061630">
    <property type="term" value="F:ubiquitin protein ligase activity"/>
    <property type="evidence" value="ECO:0007669"/>
    <property type="project" value="UniProtKB-UniRule"/>
</dbReference>
<dbReference type="Pfam" id="PF15510">
    <property type="entry name" value="CENP-W"/>
    <property type="match status" value="1"/>
</dbReference>
<dbReference type="GO" id="GO:0051865">
    <property type="term" value="P:protein autoubiquitination"/>
    <property type="evidence" value="ECO:0007669"/>
    <property type="project" value="UniProtKB-UniRule"/>
</dbReference>
<dbReference type="SUPFAM" id="SSF57850">
    <property type="entry name" value="RING/U-box"/>
    <property type="match status" value="1"/>
</dbReference>
<dbReference type="Pfam" id="PF15913">
    <property type="entry name" value="Furin-like_2"/>
    <property type="match status" value="1"/>
</dbReference>
<evidence type="ECO:0000256" key="5">
    <source>
        <dbReference type="ARBA" id="ARBA00022490"/>
    </source>
</evidence>
<evidence type="ECO:0000256" key="15">
    <source>
        <dbReference type="PROSITE-ProRule" id="PRU00175"/>
    </source>
</evidence>
<dbReference type="Gene3D" id="2.20.100.10">
    <property type="entry name" value="Thrombospondin type-1 (TSP1) repeat"/>
    <property type="match status" value="1"/>
</dbReference>
<evidence type="ECO:0000256" key="14">
    <source>
        <dbReference type="ARBA" id="ARBA00023180"/>
    </source>
</evidence>
<comment type="domain">
    <text evidence="16">The WWE domain mediates non-covalent poly(ADP-ribose)-binding.</text>
</comment>
<comment type="pathway">
    <text evidence="4 16">Protein modification; protein ubiquitination.</text>
</comment>
<gene>
    <name evidence="20" type="ORF">FQN60_015714</name>
</gene>
<dbReference type="InterPro" id="IPR004170">
    <property type="entry name" value="WWE_dom"/>
</dbReference>
<keyword evidence="5 16" id="KW-0963">Cytoplasm</keyword>
<name>A0A5J5CMB8_9PERO</name>
<evidence type="ECO:0000256" key="17">
    <source>
        <dbReference type="SAM" id="MobiDB-lite"/>
    </source>
</evidence>
<keyword evidence="21" id="KW-1185">Reference proteome</keyword>
<dbReference type="SMART" id="SM00678">
    <property type="entry name" value="WWE"/>
    <property type="match status" value="1"/>
</dbReference>
<keyword evidence="9 16" id="KW-0479">Metal-binding</keyword>
<dbReference type="GO" id="GO:0008270">
    <property type="term" value="F:zinc ion binding"/>
    <property type="evidence" value="ECO:0007669"/>
    <property type="project" value="UniProtKB-UniRule"/>
</dbReference>
<dbReference type="GO" id="GO:0000278">
    <property type="term" value="P:mitotic cell cycle"/>
    <property type="evidence" value="ECO:0007669"/>
    <property type="project" value="InterPro"/>
</dbReference>
<dbReference type="GO" id="GO:0005634">
    <property type="term" value="C:nucleus"/>
    <property type="evidence" value="ECO:0007669"/>
    <property type="project" value="TreeGrafter"/>
</dbReference>
<evidence type="ECO:0000256" key="12">
    <source>
        <dbReference type="ARBA" id="ARBA00022786"/>
    </source>
</evidence>
<feature type="domain" description="WWE" evidence="19">
    <location>
        <begin position="407"/>
        <end position="484"/>
    </location>
</feature>
<dbReference type="GO" id="GO:0016055">
    <property type="term" value="P:Wnt signaling pathway"/>
    <property type="evidence" value="ECO:0007669"/>
    <property type="project" value="UniProtKB-KW"/>
</dbReference>
<evidence type="ECO:0000256" key="9">
    <source>
        <dbReference type="ARBA" id="ARBA00022723"/>
    </source>
</evidence>
<dbReference type="Gene3D" id="3.30.40.10">
    <property type="entry name" value="Zinc/RING finger domain, C3HC4 (zinc finger)"/>
    <property type="match status" value="1"/>
</dbReference>
<dbReference type="InterPro" id="IPR013083">
    <property type="entry name" value="Znf_RING/FYVE/PHD"/>
</dbReference>
<evidence type="ECO:0000256" key="6">
    <source>
        <dbReference type="ARBA" id="ARBA00022525"/>
    </source>
</evidence>
<dbReference type="SMART" id="SM00261">
    <property type="entry name" value="FU"/>
    <property type="match status" value="3"/>
</dbReference>
<evidence type="ECO:0000256" key="7">
    <source>
        <dbReference type="ARBA" id="ARBA00022679"/>
    </source>
</evidence>
<dbReference type="CDD" id="cd13732">
    <property type="entry name" value="HFD_CENP-W"/>
    <property type="match status" value="1"/>
</dbReference>
<accession>A0A5J5CMB8</accession>
<dbReference type="Proteomes" id="UP000327493">
    <property type="component" value="Chromosome 18"/>
</dbReference>
<dbReference type="InterPro" id="IPR033509">
    <property type="entry name" value="RNF146"/>
</dbReference>
<dbReference type="Pfam" id="PF02825">
    <property type="entry name" value="WWE"/>
    <property type="match status" value="1"/>
</dbReference>
<dbReference type="InterPro" id="IPR018123">
    <property type="entry name" value="WWE-dom_subgr"/>
</dbReference>
<evidence type="ECO:0000256" key="8">
    <source>
        <dbReference type="ARBA" id="ARBA00022687"/>
    </source>
</evidence>
<dbReference type="InterPro" id="IPR017907">
    <property type="entry name" value="Znf_RING_CS"/>
</dbReference>
<dbReference type="AlphaFoldDB" id="A0A5J5CMB8"/>
<dbReference type="PROSITE" id="PS50089">
    <property type="entry name" value="ZF_RING_2"/>
    <property type="match status" value="1"/>
</dbReference>
<evidence type="ECO:0000256" key="3">
    <source>
        <dbReference type="ARBA" id="ARBA00004613"/>
    </source>
</evidence>
<sequence length="658" mass="73103">MLKKATKLKSIIKTKTKRNINVRPTSEAMIELLTLLFLSSLAEEAKAKAFEEKSATIRAQHLRAVSKAMLKKARGLCPAGCATCSALNGCLSCIPRLFFHLELDGMRQRGTCLSSCPRGYYGRRSPHISTCTRCKVDCASCFSENFCTHCHPGHFLFQGKCANSCPYGLTGNTVLRECTVCSTGCEVCVRRNMCVRCRADLYFLQGQCHLSCPTGFKPDVQLMQCVPKVHCEVGEWTGWSPCVQKRSMRSYRRGQEKRKRQLLRSPSDGGEPCSHVSEIRKCVIKMRPKSPSRFYAISVFSMAGYGEVDCSVNALAPSKLIEEIGDTCATEPFNPTTTTPECAICLQSCVHPVRLPCLHVFCFLCVKGASWQSKRCALCRQEVPEDFLERPVLLLPEELKAAAAGVSRSGGTRGGARGDYAWYYEGRNGWWQYDERTSRELEEAFTKGRKSTEMLIAGFLYVADMENMVQYRRNEHGRRRKIKRDIVDIPKKGVAGLRLDPEPAPIPAVPVVTPAATERVSSADGSDTDGHSQSSFFGIMASLPPVRPPTLLGRHLTIPRPPSPLSVEESFSQLLISQPEGEVVEGEEEIQTYEYASGSSESEEERLCERGRAESMPQRRHRLRESQLARMPPRGGPSSSALSRRSHSPDGQCTVTEV</sequence>
<organism evidence="20 21">
    <name type="scientific">Etheostoma spectabile</name>
    <name type="common">orangethroat darter</name>
    <dbReference type="NCBI Taxonomy" id="54343"/>
    <lineage>
        <taxon>Eukaryota</taxon>
        <taxon>Metazoa</taxon>
        <taxon>Chordata</taxon>
        <taxon>Craniata</taxon>
        <taxon>Vertebrata</taxon>
        <taxon>Euteleostomi</taxon>
        <taxon>Actinopterygii</taxon>
        <taxon>Neopterygii</taxon>
        <taxon>Teleostei</taxon>
        <taxon>Neoteleostei</taxon>
        <taxon>Acanthomorphata</taxon>
        <taxon>Eupercaria</taxon>
        <taxon>Perciformes</taxon>
        <taxon>Percoidei</taxon>
        <taxon>Percidae</taxon>
        <taxon>Etheostomatinae</taxon>
        <taxon>Etheostoma</taxon>
    </lineage>
</organism>
<dbReference type="SUPFAM" id="SSF57184">
    <property type="entry name" value="Growth factor receptor domain"/>
    <property type="match status" value="1"/>
</dbReference>
<comment type="caution">
    <text evidence="20">The sequence shown here is derived from an EMBL/GenBank/DDBJ whole genome shotgun (WGS) entry which is preliminary data.</text>
</comment>
<evidence type="ECO:0000259" key="19">
    <source>
        <dbReference type="PROSITE" id="PS50918"/>
    </source>
</evidence>
<dbReference type="FunFam" id="3.30.40.10:FF:000204">
    <property type="entry name" value="E3 ubiquitin-protein ligase RNF146"/>
    <property type="match status" value="1"/>
</dbReference>
<evidence type="ECO:0000313" key="21">
    <source>
        <dbReference type="Proteomes" id="UP000327493"/>
    </source>
</evidence>
<feature type="compositionally biased region" description="Low complexity" evidence="17">
    <location>
        <begin position="509"/>
        <end position="520"/>
    </location>
</feature>
<dbReference type="SUPFAM" id="SSF117839">
    <property type="entry name" value="WWE domain"/>
    <property type="match status" value="1"/>
</dbReference>
<evidence type="ECO:0000256" key="13">
    <source>
        <dbReference type="ARBA" id="ARBA00022833"/>
    </source>
</evidence>
<dbReference type="Gene3D" id="3.30.720.50">
    <property type="match status" value="1"/>
</dbReference>
<dbReference type="PANTHER" id="PTHR13417">
    <property type="entry name" value="E3 UBIQUITIN-PROTEIN LIGASE RNF146"/>
    <property type="match status" value="1"/>
</dbReference>
<dbReference type="InterPro" id="IPR009030">
    <property type="entry name" value="Growth_fac_rcpt_cys_sf"/>
</dbReference>
<dbReference type="InterPro" id="IPR037197">
    <property type="entry name" value="WWE_dom_sf"/>
</dbReference>
<evidence type="ECO:0000256" key="10">
    <source>
        <dbReference type="ARBA" id="ARBA00022729"/>
    </source>
</evidence>
<dbReference type="Gene3D" id="1.10.20.10">
    <property type="entry name" value="Histone, subunit A"/>
    <property type="match status" value="1"/>
</dbReference>
<dbReference type="SMART" id="SM00184">
    <property type="entry name" value="RING"/>
    <property type="match status" value="1"/>
</dbReference>
<keyword evidence="10" id="KW-0732">Signal</keyword>
<evidence type="ECO:0000313" key="20">
    <source>
        <dbReference type="EMBL" id="KAA8583168.1"/>
    </source>
</evidence>
<evidence type="ECO:0000256" key="11">
    <source>
        <dbReference type="ARBA" id="ARBA00022771"/>
    </source>
</evidence>
<dbReference type="GO" id="GO:0046982">
    <property type="term" value="F:protein heterodimerization activity"/>
    <property type="evidence" value="ECO:0007669"/>
    <property type="project" value="InterPro"/>
</dbReference>
<comment type="function">
    <text evidence="16">E3 ubiquitin-protein ligase that specifically binds poly-ADP-ribosylated proteins and mediates their ubiquitination and subsequent degradation.</text>
</comment>
<dbReference type="GO" id="GO:0003677">
    <property type="term" value="F:DNA binding"/>
    <property type="evidence" value="ECO:0007669"/>
    <property type="project" value="InterPro"/>
</dbReference>
<feature type="region of interest" description="Disordered" evidence="17">
    <location>
        <begin position="251"/>
        <end position="273"/>
    </location>
</feature>
<comment type="subcellular location">
    <subcellularLocation>
        <location evidence="2 16">Cytoplasm</location>
        <location evidence="2 16">Cytosol</location>
    </subcellularLocation>
    <subcellularLocation>
        <location evidence="3">Secreted</location>
    </subcellularLocation>
</comment>
<dbReference type="PROSITE" id="PS00518">
    <property type="entry name" value="ZF_RING_1"/>
    <property type="match status" value="1"/>
</dbReference>
<dbReference type="PROSITE" id="PS50918">
    <property type="entry name" value="WWE"/>
    <property type="match status" value="1"/>
</dbReference>
<evidence type="ECO:0000256" key="2">
    <source>
        <dbReference type="ARBA" id="ARBA00004514"/>
    </source>
</evidence>
<feature type="domain" description="RING-type" evidence="18">
    <location>
        <begin position="342"/>
        <end position="380"/>
    </location>
</feature>
<dbReference type="InterPro" id="IPR043601">
    <property type="entry name" value="Rspo_Fu-CRD_dom"/>
</dbReference>
<dbReference type="InterPro" id="IPR028847">
    <property type="entry name" value="CENP-W"/>
</dbReference>
<keyword evidence="11 15" id="KW-0863">Zinc-finger</keyword>
<dbReference type="GO" id="GO:0005576">
    <property type="term" value="C:extracellular region"/>
    <property type="evidence" value="ECO:0007669"/>
    <property type="project" value="UniProtKB-SubCell"/>
</dbReference>
<dbReference type="InterPro" id="IPR009072">
    <property type="entry name" value="Histone-fold"/>
</dbReference>
<dbReference type="GO" id="GO:0072572">
    <property type="term" value="F:poly-ADP-D-ribose binding"/>
    <property type="evidence" value="ECO:0007669"/>
    <property type="project" value="UniProtKB-UniRule"/>
</dbReference>
<feature type="region of interest" description="Disordered" evidence="17">
    <location>
        <begin position="593"/>
        <end position="658"/>
    </location>
</feature>
<keyword evidence="14" id="KW-0325">Glycoprotein</keyword>
<keyword evidence="7 16" id="KW-0808">Transferase</keyword>
<dbReference type="UniPathway" id="UPA00143"/>
<feature type="region of interest" description="Disordered" evidence="17">
    <location>
        <begin position="508"/>
        <end position="536"/>
    </location>
</feature>
<dbReference type="CDD" id="cd00064">
    <property type="entry name" value="FU"/>
    <property type="match status" value="3"/>
</dbReference>
<dbReference type="EC" id="2.3.2.27" evidence="16"/>
<dbReference type="InterPro" id="IPR036383">
    <property type="entry name" value="TSP1_rpt_sf"/>
</dbReference>
<feature type="compositionally biased region" description="Basic residues" evidence="17">
    <location>
        <begin position="251"/>
        <end position="262"/>
    </location>
</feature>
<dbReference type="PANTHER" id="PTHR13417:SF2">
    <property type="entry name" value="E3 UBIQUITIN-PROTEIN LIGASE RNF146"/>
    <property type="match status" value="1"/>
</dbReference>
<dbReference type="GO" id="GO:0005829">
    <property type="term" value="C:cytosol"/>
    <property type="evidence" value="ECO:0007669"/>
    <property type="project" value="UniProtKB-SubCell"/>
</dbReference>
<dbReference type="EMBL" id="VOFY01000018">
    <property type="protein sequence ID" value="KAA8583168.1"/>
    <property type="molecule type" value="Genomic_DNA"/>
</dbReference>
<keyword evidence="6" id="KW-0964">Secreted</keyword>
<feature type="compositionally biased region" description="Low complexity" evidence="17">
    <location>
        <begin position="632"/>
        <end position="643"/>
    </location>
</feature>
<proteinExistence type="predicted"/>
<keyword evidence="13 16" id="KW-0862">Zinc</keyword>
<evidence type="ECO:0000256" key="16">
    <source>
        <dbReference type="RuleBase" id="RU367115"/>
    </source>
</evidence>
<dbReference type="GO" id="GO:0051382">
    <property type="term" value="P:kinetochore assembly"/>
    <property type="evidence" value="ECO:0007669"/>
    <property type="project" value="InterPro"/>
</dbReference>
<keyword evidence="12 16" id="KW-0833">Ubl conjugation pathway</keyword>
<reference evidence="20 21" key="1">
    <citation type="submission" date="2019-08" db="EMBL/GenBank/DDBJ databases">
        <title>A chromosome-level genome assembly, high-density linkage maps, and genome scans reveal the genomic architecture of hybrid incompatibilities underlying speciation via character displacement in darters (Percidae: Etheostominae).</title>
        <authorList>
            <person name="Moran R.L."/>
            <person name="Catchen J.M."/>
            <person name="Fuller R.C."/>
        </authorList>
    </citation>
    <scope>NUCLEOTIDE SEQUENCE [LARGE SCALE GENOMIC DNA]</scope>
    <source>
        <strain evidence="20">EspeVRDwgs_2016</strain>
        <tissue evidence="20">Muscle</tissue>
    </source>
</reference>
<keyword evidence="8" id="KW-0879">Wnt signaling pathway</keyword>
<dbReference type="CDD" id="cd16546">
    <property type="entry name" value="RING-HC_RNF146"/>
    <property type="match status" value="1"/>
</dbReference>
<evidence type="ECO:0000256" key="1">
    <source>
        <dbReference type="ARBA" id="ARBA00000900"/>
    </source>
</evidence>